<accession>A0A2Z5ZEY7</accession>
<evidence type="ECO:0000313" key="2">
    <source>
        <dbReference type="Proteomes" id="UP000270034"/>
    </source>
</evidence>
<organism evidence="1 2">
    <name type="scientific">Acetobacter orientalis</name>
    <dbReference type="NCBI Taxonomy" id="146474"/>
    <lineage>
        <taxon>Bacteria</taxon>
        <taxon>Pseudomonadati</taxon>
        <taxon>Pseudomonadota</taxon>
        <taxon>Alphaproteobacteria</taxon>
        <taxon>Acetobacterales</taxon>
        <taxon>Acetobacteraceae</taxon>
        <taxon>Acetobacter</taxon>
    </lineage>
</organism>
<name>A0A2Z5ZEY7_9PROT</name>
<dbReference type="EMBL" id="AP018515">
    <property type="protein sequence ID" value="BBC79282.1"/>
    <property type="molecule type" value="Genomic_DNA"/>
</dbReference>
<dbReference type="AlphaFoldDB" id="A0A2Z5ZEY7"/>
<evidence type="ECO:0000313" key="1">
    <source>
        <dbReference type="EMBL" id="BBC79282.1"/>
    </source>
</evidence>
<protein>
    <submittedName>
        <fullName evidence="1">Uncharacterized protein</fullName>
    </submittedName>
</protein>
<gene>
    <name evidence="1" type="ORF">AcetOrient_orf01369</name>
</gene>
<dbReference type="KEGG" id="aot:AcetOri_orf01369"/>
<proteinExistence type="predicted"/>
<reference evidence="1 2" key="1">
    <citation type="submission" date="2018-02" db="EMBL/GenBank/DDBJ databases">
        <title>Acetobacter orientalis genome.</title>
        <authorList>
            <person name="Nakashima N."/>
            <person name="Tamura T."/>
        </authorList>
    </citation>
    <scope>NUCLEOTIDE SEQUENCE [LARGE SCALE GENOMIC DNA]</scope>
    <source>
        <strain evidence="1 2">FAN1</strain>
    </source>
</reference>
<sequence>MLALTGYFCSNHSAALLQTITFVGAKCSPLSLAVYSLASAPSLTTYTLHHKKTPQ</sequence>
<dbReference type="Proteomes" id="UP000270034">
    <property type="component" value="Chromosome"/>
</dbReference>